<dbReference type="SUPFAM" id="SSF64182">
    <property type="entry name" value="DHH phosphoesterases"/>
    <property type="match status" value="1"/>
</dbReference>
<dbReference type="Gene3D" id="3.90.1640.10">
    <property type="entry name" value="inorganic pyrophosphatase (n-terminal core)"/>
    <property type="match status" value="1"/>
</dbReference>
<dbReference type="Pfam" id="PF02272">
    <property type="entry name" value="DHHA1"/>
    <property type="match status" value="1"/>
</dbReference>
<proteinExistence type="inferred from homology"/>
<name>A0ABW0U5V3_9BACI</name>
<organism evidence="9 10">
    <name type="scientific">Aliibacillus thermotolerans</name>
    <dbReference type="NCBI Taxonomy" id="1834418"/>
    <lineage>
        <taxon>Bacteria</taxon>
        <taxon>Bacillati</taxon>
        <taxon>Bacillota</taxon>
        <taxon>Bacilli</taxon>
        <taxon>Bacillales</taxon>
        <taxon>Bacillaceae</taxon>
        <taxon>Aliibacillus</taxon>
    </lineage>
</organism>
<dbReference type="InterPro" id="IPR001667">
    <property type="entry name" value="DDH_dom"/>
</dbReference>
<reference evidence="10" key="1">
    <citation type="journal article" date="2019" name="Int. J. Syst. Evol. Microbiol.">
        <title>The Global Catalogue of Microorganisms (GCM) 10K type strain sequencing project: providing services to taxonomists for standard genome sequencing and annotation.</title>
        <authorList>
            <consortium name="The Broad Institute Genomics Platform"/>
            <consortium name="The Broad Institute Genome Sequencing Center for Infectious Disease"/>
            <person name="Wu L."/>
            <person name="Ma J."/>
        </authorList>
    </citation>
    <scope>NUCLEOTIDE SEQUENCE [LARGE SCALE GENOMIC DNA]</scope>
    <source>
        <strain evidence="10">CGMCC 1.15790</strain>
    </source>
</reference>
<comment type="similarity">
    <text evidence="6">Belongs to the GdpP/PdeA phosphodiesterase family.</text>
</comment>
<dbReference type="InterPro" id="IPR043128">
    <property type="entry name" value="Rev_trsase/Diguanyl_cyclase"/>
</dbReference>
<keyword evidence="5 6" id="KW-0472">Membrane</keyword>
<comment type="caution">
    <text evidence="9">The sequence shown here is derived from an EMBL/GenBank/DDBJ whole genome shotgun (WGS) entry which is preliminary data.</text>
</comment>
<evidence type="ECO:0000313" key="10">
    <source>
        <dbReference type="Proteomes" id="UP001596143"/>
    </source>
</evidence>
<comment type="function">
    <text evidence="6">Has phosphodiesterase (PDE) activity against cyclic-di-AMP (c-di-AMP).</text>
</comment>
<evidence type="ECO:0000256" key="4">
    <source>
        <dbReference type="ARBA" id="ARBA00022989"/>
    </source>
</evidence>
<evidence type="ECO:0000256" key="6">
    <source>
        <dbReference type="PIRNR" id="PIRNR026583"/>
    </source>
</evidence>
<dbReference type="PANTHER" id="PTHR47618">
    <property type="entry name" value="BIFUNCTIONAL OLIGORIBONUCLEASE AND PAP PHOSPHATASE NRNA"/>
    <property type="match status" value="1"/>
</dbReference>
<dbReference type="SMART" id="SM00267">
    <property type="entry name" value="GGDEF"/>
    <property type="match status" value="1"/>
</dbReference>
<dbReference type="Gene3D" id="3.10.310.30">
    <property type="match status" value="1"/>
</dbReference>
<keyword evidence="3 7" id="KW-0812">Transmembrane</keyword>
<evidence type="ECO:0000256" key="3">
    <source>
        <dbReference type="ARBA" id="ARBA00022692"/>
    </source>
</evidence>
<dbReference type="Pfam" id="PF01368">
    <property type="entry name" value="DHH"/>
    <property type="match status" value="1"/>
</dbReference>
<comment type="subcellular location">
    <subcellularLocation>
        <location evidence="1">Cell membrane</location>
        <topology evidence="1">Multi-pass membrane protein</topology>
    </subcellularLocation>
</comment>
<keyword evidence="10" id="KW-1185">Reference proteome</keyword>
<dbReference type="InterPro" id="IPR051319">
    <property type="entry name" value="Oligoribo/pAp-PDE_c-di-AMP_PDE"/>
</dbReference>
<protein>
    <recommendedName>
        <fullName evidence="6">Cyclic-di-AMP phosphodiesterase</fullName>
        <ecNumber evidence="6">3.1.4.-</ecNumber>
    </recommendedName>
</protein>
<dbReference type="InterPro" id="IPR000160">
    <property type="entry name" value="GGDEF_dom"/>
</dbReference>
<dbReference type="InterPro" id="IPR038763">
    <property type="entry name" value="DHH_sf"/>
</dbReference>
<dbReference type="Gene3D" id="3.30.70.270">
    <property type="match status" value="1"/>
</dbReference>
<evidence type="ECO:0000256" key="1">
    <source>
        <dbReference type="ARBA" id="ARBA00004651"/>
    </source>
</evidence>
<evidence type="ECO:0000259" key="8">
    <source>
        <dbReference type="PROSITE" id="PS50887"/>
    </source>
</evidence>
<comment type="catalytic activity">
    <reaction evidence="6">
        <text>3',3'-c-di-AMP + H2O = 5'-O-phosphonoadenylyl-(3'-&gt;5')-adenosine + H(+)</text>
        <dbReference type="Rhea" id="RHEA:54420"/>
        <dbReference type="ChEBI" id="CHEBI:15377"/>
        <dbReference type="ChEBI" id="CHEBI:15378"/>
        <dbReference type="ChEBI" id="CHEBI:71500"/>
        <dbReference type="ChEBI" id="CHEBI:138171"/>
    </reaction>
</comment>
<dbReference type="InterPro" id="IPR049553">
    <property type="entry name" value="GdpP-like_PAS"/>
</dbReference>
<dbReference type="Pfam" id="PF24898">
    <property type="entry name" value="GGDEF_GdpP"/>
    <property type="match status" value="1"/>
</dbReference>
<feature type="transmembrane region" description="Helical" evidence="7">
    <location>
        <begin position="12"/>
        <end position="29"/>
    </location>
</feature>
<dbReference type="InterPro" id="IPR003156">
    <property type="entry name" value="DHHA1_dom"/>
</dbReference>
<feature type="transmembrane region" description="Helical" evidence="7">
    <location>
        <begin position="35"/>
        <end position="51"/>
    </location>
</feature>
<evidence type="ECO:0000256" key="7">
    <source>
        <dbReference type="SAM" id="Phobius"/>
    </source>
</evidence>
<dbReference type="Pfam" id="PF21370">
    <property type="entry name" value="PAS_GdpP"/>
    <property type="match status" value="1"/>
</dbReference>
<dbReference type="EC" id="3.1.4.-" evidence="6"/>
<feature type="domain" description="GGDEF" evidence="8">
    <location>
        <begin position="172"/>
        <end position="300"/>
    </location>
</feature>
<accession>A0ABW0U5V3</accession>
<evidence type="ECO:0000256" key="2">
    <source>
        <dbReference type="ARBA" id="ARBA00022475"/>
    </source>
</evidence>
<gene>
    <name evidence="9" type="ORF">ACFPTR_08020</name>
</gene>
<evidence type="ECO:0000313" key="9">
    <source>
        <dbReference type="EMBL" id="MFC5628821.1"/>
    </source>
</evidence>
<dbReference type="Proteomes" id="UP001596143">
    <property type="component" value="Unassembled WGS sequence"/>
</dbReference>
<dbReference type="EMBL" id="JBHSPF010000036">
    <property type="protein sequence ID" value="MFC5628821.1"/>
    <property type="molecule type" value="Genomic_DNA"/>
</dbReference>
<sequence length="657" mass="73880">MPELFSKRRYGLAVIALLLFSVLLLGALTYYQWRLGLAGLILLVLLSLYVFRTQSVFEQDIENYIQTLTHRVNKAGEEAVTKLPIGILLYNEEKEIQWANPYMRQFLPEEFLGEKITMIDENLISRIEEGNEEIYVTLNERQYVVHVKAVERLLYFFDMTDTIETKNLYEEEQTVIAIIYLDNYDDVTQGIPDQIRSKLMSHVTSLLNDWASEHGVLLRSTASDRFIAVMHQRTLRVLEETRFDILDKIRETTEKEKVAITLSIGIGCGEPSLQELGALAQSSLDLALGRGGDQVAIKEADGTIRFYGGKSNAVEKRTRVRARVISHALRDFVLESDQVIVMGHKNPDMDAIGAAIGVLKIAEVNDTDAYVVVDPKEINPDVQKLMDEIEKHEYLWSQFITPNEALDHITRQTLLVVVDTHKPSLVIEPKLVKAIDRVVVLDHHRRGEEFIKDPVLVYMEPYASSTAELVTELLEYQPAPVKMDTLEATALLAGIIVDTKSFAIRTGSRTFDAASFLKSHGADTTLVQMLLKEDIETYVKRSHLIANSFIYREGIAIGVAPEGEVYDQILIAQAADTLLTMDHVKGSFVISRRGDGKISISARSLGDVNVQVIMEMLGGGGHLTHAATQFKEDVTLEEAEQELKQAIDKYLEGGKQE</sequence>
<keyword evidence="2 6" id="KW-1003">Cell membrane</keyword>
<dbReference type="PANTHER" id="PTHR47618:SF2">
    <property type="entry name" value="CYCLIC-DI-AMP PHOSPHODIESTERASE GDPP"/>
    <property type="match status" value="1"/>
</dbReference>
<evidence type="ECO:0000256" key="5">
    <source>
        <dbReference type="ARBA" id="ARBA00023136"/>
    </source>
</evidence>
<dbReference type="Gene3D" id="3.30.450.20">
    <property type="entry name" value="PAS domain"/>
    <property type="match status" value="1"/>
</dbReference>
<keyword evidence="4 7" id="KW-1133">Transmembrane helix</keyword>
<dbReference type="InterPro" id="IPR014528">
    <property type="entry name" value="GdpP/PdeA"/>
</dbReference>
<dbReference type="PROSITE" id="PS50887">
    <property type="entry name" value="GGDEF"/>
    <property type="match status" value="1"/>
</dbReference>
<keyword evidence="6" id="KW-0378">Hydrolase</keyword>
<dbReference type="PIRSF" id="PIRSF026583">
    <property type="entry name" value="YybT"/>
    <property type="match status" value="1"/>
</dbReference>
<dbReference type="RefSeq" id="WP_270896533.1">
    <property type="nucleotide sequence ID" value="NZ_JBHSPF010000036.1"/>
</dbReference>